<keyword evidence="2" id="KW-1185">Reference proteome</keyword>
<protein>
    <submittedName>
        <fullName evidence="1">Uncharacterized protein</fullName>
    </submittedName>
</protein>
<dbReference type="RefSeq" id="XP_029237115.1">
    <property type="nucleotide sequence ID" value="XM_029383079.1"/>
</dbReference>
<accession>A0A3R7KWH8</accession>
<dbReference type="AlphaFoldDB" id="A0A3R7KWH8"/>
<evidence type="ECO:0000313" key="2">
    <source>
        <dbReference type="Proteomes" id="UP000283634"/>
    </source>
</evidence>
<comment type="caution">
    <text evidence="1">The sequence shown here is derived from an EMBL/GenBank/DDBJ whole genome shotgun (WGS) entry which is preliminary data.</text>
</comment>
<dbReference type="GeneID" id="40330160"/>
<sequence>MRPLGFSLLTREWDHDVRPGDAEGAEKAMGVMYGAEKEACATTHGTATVCKEVGVGDSVPGGVCWGPMNSSAGISVTLTGPAVYTGGTAEEASARSARLERVTEKSARECKWVWARGIKQWSPTVVVSLLVGMCVCVGVGG</sequence>
<dbReference type="EMBL" id="MKGL01000219">
    <property type="protein sequence ID" value="RNF02776.1"/>
    <property type="molecule type" value="Genomic_DNA"/>
</dbReference>
<proteinExistence type="predicted"/>
<name>A0A3R7KWH8_TRYRA</name>
<organism evidence="1 2">
    <name type="scientific">Trypanosoma rangeli</name>
    <dbReference type="NCBI Taxonomy" id="5698"/>
    <lineage>
        <taxon>Eukaryota</taxon>
        <taxon>Discoba</taxon>
        <taxon>Euglenozoa</taxon>
        <taxon>Kinetoplastea</taxon>
        <taxon>Metakinetoplastina</taxon>
        <taxon>Trypanosomatida</taxon>
        <taxon>Trypanosomatidae</taxon>
        <taxon>Trypanosoma</taxon>
        <taxon>Herpetosoma</taxon>
    </lineage>
</organism>
<gene>
    <name evidence="1" type="ORF">TraAM80_06227</name>
</gene>
<evidence type="ECO:0000313" key="1">
    <source>
        <dbReference type="EMBL" id="RNF02776.1"/>
    </source>
</evidence>
<dbReference type="Proteomes" id="UP000283634">
    <property type="component" value="Unassembled WGS sequence"/>
</dbReference>
<reference evidence="1 2" key="1">
    <citation type="journal article" date="2018" name="BMC Genomics">
        <title>Genomic comparison of Trypanosoma conorhini and Trypanosoma rangeli to Trypanosoma cruzi strains of high and low virulence.</title>
        <authorList>
            <person name="Bradwell K.R."/>
            <person name="Koparde V.N."/>
            <person name="Matveyev A.V."/>
            <person name="Serrano M.G."/>
            <person name="Alves J.M."/>
            <person name="Parikh H."/>
            <person name="Huang B."/>
            <person name="Lee V."/>
            <person name="Espinosa-Alvarez O."/>
            <person name="Ortiz P.A."/>
            <person name="Costa-Martins A.G."/>
            <person name="Teixeira M.M."/>
            <person name="Buck G.A."/>
        </authorList>
    </citation>
    <scope>NUCLEOTIDE SEQUENCE [LARGE SCALE GENOMIC DNA]</scope>
    <source>
        <strain evidence="1 2">AM80</strain>
    </source>
</reference>